<reference evidence="3" key="1">
    <citation type="submission" date="2015-03" db="EMBL/GenBank/DDBJ databases">
        <title>Luteipulveratus halotolerans sp. nov., a novel actinobacterium (Dermacoccaceae) from Sarawak, Malaysia.</title>
        <authorList>
            <person name="Juboi H."/>
            <person name="Basik A."/>
            <person name="Shamsul S.S."/>
            <person name="Arnold P."/>
            <person name="Schmitt E.K."/>
            <person name="Sanglier J.-J."/>
            <person name="Yeo T."/>
        </authorList>
    </citation>
    <scope>NUCLEOTIDE SEQUENCE [LARGE SCALE GENOMIC DNA]</scope>
    <source>
        <strain evidence="3">C296001</strain>
    </source>
</reference>
<proteinExistence type="predicted"/>
<sequence length="115" mass="12632">MPADRPSGDAGQHHARLPRGAHGVVDAVQLPHREQPGHAAAHHPDDVLLQQVRRDVGVVGHREQLDVRRRPARHACRLVQAGEHQLVVAESGREEADARRPAAHAGEVDGVRRQR</sequence>
<keyword evidence="3" id="KW-1185">Reference proteome</keyword>
<dbReference type="Proteomes" id="UP000037397">
    <property type="component" value="Unassembled WGS sequence"/>
</dbReference>
<protein>
    <submittedName>
        <fullName evidence="2">Uncharacterized protein</fullName>
    </submittedName>
</protein>
<dbReference type="EMBL" id="LAIR01000002">
    <property type="protein sequence ID" value="KNX36497.1"/>
    <property type="molecule type" value="Genomic_DNA"/>
</dbReference>
<evidence type="ECO:0000313" key="3">
    <source>
        <dbReference type="Proteomes" id="UP000037397"/>
    </source>
</evidence>
<accession>A0A0L6CFC6</accession>
<organism evidence="2 3">
    <name type="scientific">Luteipulveratus halotolerans</name>
    <dbReference type="NCBI Taxonomy" id="1631356"/>
    <lineage>
        <taxon>Bacteria</taxon>
        <taxon>Bacillati</taxon>
        <taxon>Actinomycetota</taxon>
        <taxon>Actinomycetes</taxon>
        <taxon>Micrococcales</taxon>
        <taxon>Dermacoccaceae</taxon>
        <taxon>Luteipulveratus</taxon>
    </lineage>
</organism>
<comment type="caution">
    <text evidence="2">The sequence shown here is derived from an EMBL/GenBank/DDBJ whole genome shotgun (WGS) entry which is preliminary data.</text>
</comment>
<feature type="region of interest" description="Disordered" evidence="1">
    <location>
        <begin position="91"/>
        <end position="115"/>
    </location>
</feature>
<gene>
    <name evidence="2" type="ORF">VV01_03950</name>
</gene>
<feature type="region of interest" description="Disordered" evidence="1">
    <location>
        <begin position="1"/>
        <end position="23"/>
    </location>
</feature>
<name>A0A0L6CFC6_9MICO</name>
<dbReference type="AlphaFoldDB" id="A0A0L6CFC6"/>
<evidence type="ECO:0000313" key="2">
    <source>
        <dbReference type="EMBL" id="KNX36497.1"/>
    </source>
</evidence>
<evidence type="ECO:0000256" key="1">
    <source>
        <dbReference type="SAM" id="MobiDB-lite"/>
    </source>
</evidence>